<dbReference type="GO" id="GO:0030973">
    <property type="term" value="F:molybdate ion binding"/>
    <property type="evidence" value="ECO:0007669"/>
    <property type="project" value="TreeGrafter"/>
</dbReference>
<evidence type="ECO:0000256" key="1">
    <source>
        <dbReference type="ARBA" id="ARBA00009175"/>
    </source>
</evidence>
<evidence type="ECO:0000313" key="9">
    <source>
        <dbReference type="Proteomes" id="UP000070250"/>
    </source>
</evidence>
<dbReference type="GO" id="GO:0030288">
    <property type="term" value="C:outer membrane-bounded periplasmic space"/>
    <property type="evidence" value="ECO:0007669"/>
    <property type="project" value="TreeGrafter"/>
</dbReference>
<evidence type="ECO:0000256" key="2">
    <source>
        <dbReference type="ARBA" id="ARBA00022505"/>
    </source>
</evidence>
<reference evidence="8 9" key="1">
    <citation type="submission" date="2015-06" db="EMBL/GenBank/DDBJ databases">
        <title>A Comprehensive Approach to Explore the Metabolic and Phylogenetic Diversity of Bacterial Steroid Degradation in the Environment: Testosterone as an Example.</title>
        <authorList>
            <person name="Yang F.-C."/>
            <person name="Chen Y.-L."/>
            <person name="Yu C.-P."/>
            <person name="Tang S.-L."/>
            <person name="Wang P.-H."/>
            <person name="Ismail W."/>
            <person name="Wang C.-H."/>
            <person name="Yang C.-Y."/>
            <person name="Chiang Y.-R."/>
        </authorList>
    </citation>
    <scope>NUCLEOTIDE SEQUENCE [LARGE SCALE GENOMIC DNA]</scope>
    <source>
        <strain evidence="8 9">DSM 18526</strain>
    </source>
</reference>
<dbReference type="Proteomes" id="UP000070250">
    <property type="component" value="Chromosome"/>
</dbReference>
<accession>A0A127F5E1</accession>
<keyword evidence="4 7" id="KW-0732">Signal</keyword>
<feature type="binding site" evidence="6">
    <location>
        <position position="41"/>
    </location>
    <ligand>
        <name>molybdate</name>
        <dbReference type="ChEBI" id="CHEBI:36264"/>
    </ligand>
</feature>
<comment type="similarity">
    <text evidence="1">Belongs to the bacterial solute-binding protein ModA family.</text>
</comment>
<dbReference type="NCBIfam" id="TIGR01256">
    <property type="entry name" value="modA"/>
    <property type="match status" value="1"/>
</dbReference>
<dbReference type="PIRSF" id="PIRSF004846">
    <property type="entry name" value="ModA"/>
    <property type="match status" value="1"/>
</dbReference>
<dbReference type="GO" id="GO:0015689">
    <property type="term" value="P:molybdate ion transport"/>
    <property type="evidence" value="ECO:0007669"/>
    <property type="project" value="InterPro"/>
</dbReference>
<dbReference type="SUPFAM" id="SSF53850">
    <property type="entry name" value="Periplasmic binding protein-like II"/>
    <property type="match status" value="1"/>
</dbReference>
<keyword evidence="9" id="KW-1185">Reference proteome</keyword>
<gene>
    <name evidence="8" type="ORF">ACG33_00790</name>
</gene>
<dbReference type="RefSeq" id="WP_066917925.1">
    <property type="nucleotide sequence ID" value="NZ_CP011971.1"/>
</dbReference>
<keyword evidence="2 6" id="KW-0500">Molybdenum</keyword>
<dbReference type="PANTHER" id="PTHR30632:SF17">
    <property type="entry name" value="MOLYBDATE-BINDING PROTEIN MODA"/>
    <property type="match status" value="1"/>
</dbReference>
<sequence length="285" mass="31149">MSIRRRYLIACVATAWVTASGAASGAASRPPEPLVVFAAASLTDVLQEIGERYTQTSGTPVRLSFAASSVLARQIESGARAQVYFSADQDWMDYLQAHDLIDRGSRQNLLGNRLVLIAPSDSKTSFRLAEIKKDRGKTIRTALLEALGPAGRLSIADPDSVPAGKYAMSALETLNLWDIVESRQIRADNVRMALMYVARGETPLGIVYSTDASAEPRVRIVDFFPSSSHEPITYPIAATHDAGRQARPFLEFLRGEAARTIFFRAGFIIIEPPGERTDQPARNIP</sequence>
<dbReference type="AlphaFoldDB" id="A0A127F5E1"/>
<dbReference type="Gene3D" id="3.40.190.10">
    <property type="entry name" value="Periplasmic binding protein-like II"/>
    <property type="match status" value="2"/>
</dbReference>
<feature type="binding site" evidence="6">
    <location>
        <position position="190"/>
    </location>
    <ligand>
        <name>molybdate</name>
        <dbReference type="ChEBI" id="CHEBI:36264"/>
    </ligand>
</feature>
<feature type="binding site" evidence="6">
    <location>
        <position position="68"/>
    </location>
    <ligand>
        <name>molybdate</name>
        <dbReference type="ChEBI" id="CHEBI:36264"/>
    </ligand>
</feature>
<dbReference type="STRING" id="465721.ACG33_00790"/>
<dbReference type="GO" id="GO:0046872">
    <property type="term" value="F:metal ion binding"/>
    <property type="evidence" value="ECO:0007669"/>
    <property type="project" value="UniProtKB-KW"/>
</dbReference>
<proteinExistence type="inferred from homology"/>
<evidence type="ECO:0000256" key="6">
    <source>
        <dbReference type="PIRSR" id="PIRSR004846-1"/>
    </source>
</evidence>
<dbReference type="InterPro" id="IPR050682">
    <property type="entry name" value="ModA/WtpA"/>
</dbReference>
<dbReference type="Pfam" id="PF13531">
    <property type="entry name" value="SBP_bac_11"/>
    <property type="match status" value="1"/>
</dbReference>
<dbReference type="OrthoDB" id="9785015at2"/>
<dbReference type="CDD" id="cd13536">
    <property type="entry name" value="PBP2_EcModA"/>
    <property type="match status" value="1"/>
</dbReference>
<dbReference type="GO" id="GO:1901359">
    <property type="term" value="F:tungstate binding"/>
    <property type="evidence" value="ECO:0007669"/>
    <property type="project" value="UniProtKB-ARBA"/>
</dbReference>
<feature type="signal peptide" evidence="7">
    <location>
        <begin position="1"/>
        <end position="22"/>
    </location>
</feature>
<keyword evidence="3 6" id="KW-0479">Metal-binding</keyword>
<evidence type="ECO:0000256" key="4">
    <source>
        <dbReference type="ARBA" id="ARBA00022729"/>
    </source>
</evidence>
<dbReference type="InterPro" id="IPR005950">
    <property type="entry name" value="ModA"/>
</dbReference>
<evidence type="ECO:0000256" key="3">
    <source>
        <dbReference type="ARBA" id="ARBA00022723"/>
    </source>
</evidence>
<feature type="binding site" evidence="6">
    <location>
        <position position="208"/>
    </location>
    <ligand>
        <name>molybdate</name>
        <dbReference type="ChEBI" id="CHEBI:36264"/>
    </ligand>
</feature>
<protein>
    <recommendedName>
        <fullName evidence="10">Molybdate ABC transporter substrate-binding protein</fullName>
    </recommendedName>
</protein>
<feature type="chain" id="PRO_5007448144" description="Molybdate ABC transporter substrate-binding protein" evidence="7">
    <location>
        <begin position="23"/>
        <end position="285"/>
    </location>
</feature>
<evidence type="ECO:0000256" key="7">
    <source>
        <dbReference type="SAM" id="SignalP"/>
    </source>
</evidence>
<evidence type="ECO:0008006" key="10">
    <source>
        <dbReference type="Google" id="ProtNLM"/>
    </source>
</evidence>
<evidence type="ECO:0000313" key="8">
    <source>
        <dbReference type="EMBL" id="AMN45664.1"/>
    </source>
</evidence>
<dbReference type="PANTHER" id="PTHR30632">
    <property type="entry name" value="MOLYBDATE-BINDING PERIPLASMIC PROTEIN"/>
    <property type="match status" value="1"/>
</dbReference>
<comment type="subunit">
    <text evidence="5">The complex is composed of two ATP-binding proteins (ModC), two transmembrane proteins (ModB) and a solute-binding protein (ModA).</text>
</comment>
<name>A0A127F5E1_STEDE</name>
<dbReference type="EMBL" id="CP011971">
    <property type="protein sequence ID" value="AMN45664.1"/>
    <property type="molecule type" value="Genomic_DNA"/>
</dbReference>
<organism evidence="8 9">
    <name type="scientific">Steroidobacter denitrificans</name>
    <dbReference type="NCBI Taxonomy" id="465721"/>
    <lineage>
        <taxon>Bacteria</taxon>
        <taxon>Pseudomonadati</taxon>
        <taxon>Pseudomonadota</taxon>
        <taxon>Gammaproteobacteria</taxon>
        <taxon>Steroidobacterales</taxon>
        <taxon>Steroidobacteraceae</taxon>
        <taxon>Steroidobacter</taxon>
    </lineage>
</organism>
<dbReference type="KEGG" id="sdf:ACG33_00790"/>
<evidence type="ECO:0000256" key="5">
    <source>
        <dbReference type="ARBA" id="ARBA00062515"/>
    </source>
</evidence>
<feature type="binding site" evidence="6">
    <location>
        <position position="163"/>
    </location>
    <ligand>
        <name>molybdate</name>
        <dbReference type="ChEBI" id="CHEBI:36264"/>
    </ligand>
</feature>
<dbReference type="PATRIC" id="fig|465721.4.peg.173"/>
<dbReference type="FunFam" id="3.40.190.10:FF:000035">
    <property type="entry name" value="Molybdate ABC transporter substrate-binding protein"/>
    <property type="match status" value="1"/>
</dbReference>